<keyword evidence="9" id="KW-0597">Phosphoprotein</keyword>
<evidence type="ECO:0000256" key="13">
    <source>
        <dbReference type="ARBA" id="ARBA00022703"/>
    </source>
</evidence>
<keyword evidence="15" id="KW-0256">Endoplasmic reticulum</keyword>
<keyword evidence="27" id="KW-0539">Nucleus</keyword>
<accession>A0A673H644</accession>
<evidence type="ECO:0000256" key="15">
    <source>
        <dbReference type="ARBA" id="ARBA00022824"/>
    </source>
</evidence>
<evidence type="ECO:0000256" key="20">
    <source>
        <dbReference type="ARBA" id="ARBA00023015"/>
    </source>
</evidence>
<keyword evidence="22" id="KW-0238">DNA-binding</keyword>
<evidence type="ECO:0000256" key="11">
    <source>
        <dbReference type="ARBA" id="ARBA00022685"/>
    </source>
</evidence>
<evidence type="ECO:0000256" key="21">
    <source>
        <dbReference type="ARBA" id="ARBA00023016"/>
    </source>
</evidence>
<evidence type="ECO:0000256" key="3">
    <source>
        <dbReference type="ARBA" id="ARBA00004496"/>
    </source>
</evidence>
<evidence type="ECO:0000256" key="7">
    <source>
        <dbReference type="ARBA" id="ARBA00022490"/>
    </source>
</evidence>
<dbReference type="Ensembl" id="ENSSRHT00000022705.1">
    <property type="protein sequence ID" value="ENSSRHP00000022025.1"/>
    <property type="gene ID" value="ENSSRHG00000011689.1"/>
</dbReference>
<evidence type="ECO:0000256" key="19">
    <source>
        <dbReference type="ARBA" id="ARBA00022990"/>
    </source>
</evidence>
<dbReference type="GO" id="GO:0030968">
    <property type="term" value="P:endoplasmic reticulum unfolded protein response"/>
    <property type="evidence" value="ECO:0007669"/>
    <property type="project" value="UniProtKB-ARBA"/>
</dbReference>
<dbReference type="GO" id="GO:0000977">
    <property type="term" value="F:RNA polymerase II transcription regulatory region sequence-specific DNA binding"/>
    <property type="evidence" value="ECO:0007669"/>
    <property type="project" value="TreeGrafter"/>
</dbReference>
<dbReference type="PANTHER" id="PTHR46542:SF1">
    <property type="entry name" value="X-BOX BINDING PROTEIN 1"/>
    <property type="match status" value="1"/>
</dbReference>
<evidence type="ECO:0000256" key="23">
    <source>
        <dbReference type="ARBA" id="ARBA00023136"/>
    </source>
</evidence>
<keyword evidence="32" id="KW-1185">Reference proteome</keyword>
<dbReference type="PROSITE" id="PS50217">
    <property type="entry name" value="BZIP"/>
    <property type="match status" value="1"/>
</dbReference>
<dbReference type="InterPro" id="IPR004827">
    <property type="entry name" value="bZIP"/>
</dbReference>
<feature type="domain" description="BZIP" evidence="30">
    <location>
        <begin position="58"/>
        <end position="121"/>
    </location>
</feature>
<keyword evidence="19" id="KW-0007">Acetylation</keyword>
<evidence type="ECO:0000256" key="2">
    <source>
        <dbReference type="ARBA" id="ARBA00004406"/>
    </source>
</evidence>
<dbReference type="InterPro" id="IPR052470">
    <property type="entry name" value="ER_Stress-Reg_TF"/>
</dbReference>
<keyword evidence="24" id="KW-0010">Activator</keyword>
<keyword evidence="14" id="KW-0221">Differentiation</keyword>
<evidence type="ECO:0000256" key="8">
    <source>
        <dbReference type="ARBA" id="ARBA00022541"/>
    </source>
</evidence>
<evidence type="ECO:0000256" key="12">
    <source>
        <dbReference type="ARBA" id="ARBA00022692"/>
    </source>
</evidence>
<evidence type="ECO:0000259" key="30">
    <source>
        <dbReference type="PROSITE" id="PS50217"/>
    </source>
</evidence>
<keyword evidence="18" id="KW-1133">Transmembrane helix</keyword>
<dbReference type="PANTHER" id="PTHR46542">
    <property type="entry name" value="X-BOX BINDING PROTEIN 1"/>
    <property type="match status" value="1"/>
</dbReference>
<evidence type="ECO:0000256" key="22">
    <source>
        <dbReference type="ARBA" id="ARBA00023125"/>
    </source>
</evidence>
<keyword evidence="11" id="KW-0165">Cleavage on pair of basic residues</keyword>
<keyword evidence="21" id="KW-0346">Stress response</keyword>
<evidence type="ECO:0000256" key="24">
    <source>
        <dbReference type="ARBA" id="ARBA00023159"/>
    </source>
</evidence>
<dbReference type="GO" id="GO:0001525">
    <property type="term" value="P:angiogenesis"/>
    <property type="evidence" value="ECO:0007669"/>
    <property type="project" value="UniProtKB-KW"/>
</dbReference>
<evidence type="ECO:0000256" key="28">
    <source>
        <dbReference type="ARBA" id="ARBA00040165"/>
    </source>
</evidence>
<dbReference type="SUPFAM" id="SSF57959">
    <property type="entry name" value="Leucine zipper domain"/>
    <property type="match status" value="1"/>
</dbReference>
<evidence type="ECO:0000256" key="29">
    <source>
        <dbReference type="SAM" id="MobiDB-lite"/>
    </source>
</evidence>
<keyword evidence="12" id="KW-0812">Transmembrane</keyword>
<dbReference type="GO" id="GO:0005789">
    <property type="term" value="C:endoplasmic reticulum membrane"/>
    <property type="evidence" value="ECO:0007669"/>
    <property type="project" value="UniProtKB-SubCell"/>
</dbReference>
<dbReference type="GO" id="GO:0043066">
    <property type="term" value="P:negative regulation of apoptotic process"/>
    <property type="evidence" value="ECO:0007669"/>
    <property type="project" value="UniProtKB-ARBA"/>
</dbReference>
<organism evidence="31 32">
    <name type="scientific">Sinocyclocheilus rhinocerous</name>
    <dbReference type="NCBI Taxonomy" id="307959"/>
    <lineage>
        <taxon>Eukaryota</taxon>
        <taxon>Metazoa</taxon>
        <taxon>Chordata</taxon>
        <taxon>Craniata</taxon>
        <taxon>Vertebrata</taxon>
        <taxon>Euteleostomi</taxon>
        <taxon>Actinopterygii</taxon>
        <taxon>Neopterygii</taxon>
        <taxon>Teleostei</taxon>
        <taxon>Ostariophysi</taxon>
        <taxon>Cypriniformes</taxon>
        <taxon>Cyprinidae</taxon>
        <taxon>Cyprininae</taxon>
        <taxon>Sinocyclocheilus</taxon>
    </lineage>
</organism>
<keyword evidence="13" id="KW-0053">Apoptosis</keyword>
<evidence type="ECO:0000256" key="25">
    <source>
        <dbReference type="ARBA" id="ARBA00023163"/>
    </source>
</evidence>
<keyword evidence="20" id="KW-0805">Transcription regulation</keyword>
<dbReference type="Gene3D" id="1.20.5.170">
    <property type="match status" value="1"/>
</dbReference>
<dbReference type="FunFam" id="1.20.5.170:FF:000049">
    <property type="entry name" value="X-box binding protein 1"/>
    <property type="match status" value="1"/>
</dbReference>
<keyword evidence="26" id="KW-0834">Unfolded protein response</keyword>
<evidence type="ECO:0000256" key="5">
    <source>
        <dbReference type="ARBA" id="ARBA00007163"/>
    </source>
</evidence>
<evidence type="ECO:0000313" key="31">
    <source>
        <dbReference type="Ensembl" id="ENSSRHP00000022025.1"/>
    </source>
</evidence>
<dbReference type="CDD" id="cd14691">
    <property type="entry name" value="bZIP_XBP1"/>
    <property type="match status" value="1"/>
</dbReference>
<keyword evidence="7" id="KW-0963">Cytoplasm</keyword>
<dbReference type="GO" id="GO:0007517">
    <property type="term" value="P:muscle organ development"/>
    <property type="evidence" value="ECO:0007669"/>
    <property type="project" value="UniProtKB-KW"/>
</dbReference>
<dbReference type="Proteomes" id="UP000472270">
    <property type="component" value="Unassembled WGS sequence"/>
</dbReference>
<protein>
    <recommendedName>
        <fullName evidence="28">X-box-binding protein 1</fullName>
    </recommendedName>
</protein>
<evidence type="ECO:0000256" key="18">
    <source>
        <dbReference type="ARBA" id="ARBA00022989"/>
    </source>
</evidence>
<feature type="region of interest" description="Disordered" evidence="29">
    <location>
        <begin position="29"/>
        <end position="83"/>
    </location>
</feature>
<evidence type="ECO:0000256" key="17">
    <source>
        <dbReference type="ARBA" id="ARBA00022968"/>
    </source>
</evidence>
<comment type="similarity">
    <text evidence="5">Belongs to the bZIP family.</text>
</comment>
<evidence type="ECO:0000256" key="14">
    <source>
        <dbReference type="ARBA" id="ARBA00022782"/>
    </source>
</evidence>
<evidence type="ECO:0000256" key="6">
    <source>
        <dbReference type="ARBA" id="ARBA00022473"/>
    </source>
</evidence>
<evidence type="ECO:0000256" key="10">
    <source>
        <dbReference type="ARBA" id="ARBA00022657"/>
    </source>
</evidence>
<evidence type="ECO:0000256" key="1">
    <source>
        <dbReference type="ARBA" id="ARBA00004123"/>
    </source>
</evidence>
<evidence type="ECO:0000256" key="16">
    <source>
        <dbReference type="ARBA" id="ARBA00022843"/>
    </source>
</evidence>
<proteinExistence type="inferred from homology"/>
<dbReference type="InterPro" id="IPR046347">
    <property type="entry name" value="bZIP_sf"/>
</dbReference>
<dbReference type="PROSITE" id="PS00036">
    <property type="entry name" value="BZIP_BASIC"/>
    <property type="match status" value="1"/>
</dbReference>
<keyword evidence="10" id="KW-0037">Angiogenesis</keyword>
<name>A0A673H644_9TELE</name>
<evidence type="ECO:0000256" key="27">
    <source>
        <dbReference type="ARBA" id="ARBA00023242"/>
    </source>
</evidence>
<keyword evidence="16" id="KW-0832">Ubl conjugation</keyword>
<evidence type="ECO:0000256" key="26">
    <source>
        <dbReference type="ARBA" id="ARBA00023230"/>
    </source>
</evidence>
<keyword evidence="25" id="KW-0804">Transcription</keyword>
<dbReference type="GO" id="GO:0006915">
    <property type="term" value="P:apoptotic process"/>
    <property type="evidence" value="ECO:0007669"/>
    <property type="project" value="UniProtKB-KW"/>
</dbReference>
<keyword evidence="23" id="KW-0472">Membrane</keyword>
<dbReference type="SMART" id="SM00338">
    <property type="entry name" value="BRLZ"/>
    <property type="match status" value="1"/>
</dbReference>
<dbReference type="Pfam" id="PF00170">
    <property type="entry name" value="bZIP_1"/>
    <property type="match status" value="1"/>
</dbReference>
<sequence length="252" mass="28178">MVVVTAGTGGAHKVLLISGKPSRSISVMIPNQPSSDSDSTVSGAPLRKRQRLTHLSPEEKAQRRKLKNRVAAQTARDRKKAKMGELEQQVLELELENEKLHVENGLLREQTSDLLSENEELRQRLGLDTLEEKEKVQVLESEVSDLGLVTGSSESAALRLRVPPQQVQAQQSPNLKTSPWILSALALQTLSLISCLVFWTSLTQSSSSRQSSQKHRSPSQSLCWMEVQESKYLPPHLQLWGPHQLSWRPLMN</sequence>
<comment type="subcellular location">
    <subcellularLocation>
        <location evidence="3">Cytoplasm</location>
    </subcellularLocation>
    <subcellularLocation>
        <location evidence="2">Endoplasmic reticulum membrane</location>
        <topology evidence="2">Peripheral membrane protein</topology>
    </subcellularLocation>
    <subcellularLocation>
        <location evidence="4">Endoplasmic reticulum membrane</location>
        <topology evidence="4">Single-pass type II membrane protein</topology>
    </subcellularLocation>
    <subcellularLocation>
        <location evidence="1">Nucleus</location>
    </subcellularLocation>
</comment>
<reference evidence="31" key="2">
    <citation type="submission" date="2025-09" db="UniProtKB">
        <authorList>
            <consortium name="Ensembl"/>
        </authorList>
    </citation>
    <scope>IDENTIFICATION</scope>
</reference>
<dbReference type="GO" id="GO:0005634">
    <property type="term" value="C:nucleus"/>
    <property type="evidence" value="ECO:0007669"/>
    <property type="project" value="UniProtKB-SubCell"/>
</dbReference>
<dbReference type="AlphaFoldDB" id="A0A673H644"/>
<dbReference type="GO" id="GO:0030154">
    <property type="term" value="P:cell differentiation"/>
    <property type="evidence" value="ECO:0007669"/>
    <property type="project" value="UniProtKB-KW"/>
</dbReference>
<feature type="compositionally biased region" description="Polar residues" evidence="29">
    <location>
        <begin position="29"/>
        <end position="42"/>
    </location>
</feature>
<evidence type="ECO:0000256" key="9">
    <source>
        <dbReference type="ARBA" id="ARBA00022553"/>
    </source>
</evidence>
<evidence type="ECO:0000256" key="4">
    <source>
        <dbReference type="ARBA" id="ARBA00004648"/>
    </source>
</evidence>
<keyword evidence="8" id="KW-0517">Myogenesis</keyword>
<keyword evidence="6" id="KW-0217">Developmental protein</keyword>
<reference evidence="31" key="1">
    <citation type="submission" date="2025-08" db="UniProtKB">
        <authorList>
            <consortium name="Ensembl"/>
        </authorList>
    </citation>
    <scope>IDENTIFICATION</scope>
</reference>
<keyword evidence="17" id="KW-0735">Signal-anchor</keyword>
<evidence type="ECO:0000313" key="32">
    <source>
        <dbReference type="Proteomes" id="UP000472270"/>
    </source>
</evidence>
<dbReference type="GO" id="GO:0000981">
    <property type="term" value="F:DNA-binding transcription factor activity, RNA polymerase II-specific"/>
    <property type="evidence" value="ECO:0007669"/>
    <property type="project" value="TreeGrafter"/>
</dbReference>